<dbReference type="Proteomes" id="UP001154240">
    <property type="component" value="Unassembled WGS sequence"/>
</dbReference>
<name>A0A9X4MJW4_9BACT</name>
<accession>A0A9X4MJW4</accession>
<proteinExistence type="predicted"/>
<sequence length="162" mass="18195">MNMTEIKEKAKQMGIQASKMKKVDLIRAIQSKEGNFPCFETAKDYCNQLSCAWRDACLPAKGLEKKYEQTKNLYLKKIKGELKTLTDKLTDLKKKSQKTMGAGKAEALAEIHKLEQKIESLTKNAHGLATASEDAWKITKQGVDKAWEELRASAKKALAKFS</sequence>
<dbReference type="RefSeq" id="WP_307633149.1">
    <property type="nucleotide sequence ID" value="NZ_JAPHEH010000001.1"/>
</dbReference>
<organism evidence="2 3">
    <name type="scientific">Thiovibrio frasassiensis</name>
    <dbReference type="NCBI Taxonomy" id="2984131"/>
    <lineage>
        <taxon>Bacteria</taxon>
        <taxon>Pseudomonadati</taxon>
        <taxon>Thermodesulfobacteriota</taxon>
        <taxon>Desulfobulbia</taxon>
        <taxon>Desulfobulbales</taxon>
        <taxon>Thiovibrionaceae</taxon>
        <taxon>Thiovibrio</taxon>
    </lineage>
</organism>
<dbReference type="EMBL" id="JAPHEH010000001">
    <property type="protein sequence ID" value="MDG4476179.1"/>
    <property type="molecule type" value="Genomic_DNA"/>
</dbReference>
<evidence type="ECO:0000313" key="3">
    <source>
        <dbReference type="Proteomes" id="UP001154240"/>
    </source>
</evidence>
<evidence type="ECO:0000313" key="2">
    <source>
        <dbReference type="EMBL" id="MDG4476179.1"/>
    </source>
</evidence>
<keyword evidence="3" id="KW-1185">Reference proteome</keyword>
<dbReference type="AlphaFoldDB" id="A0A9X4MJW4"/>
<evidence type="ECO:0000256" key="1">
    <source>
        <dbReference type="SAM" id="Coils"/>
    </source>
</evidence>
<feature type="coiled-coil region" evidence="1">
    <location>
        <begin position="75"/>
        <end position="131"/>
    </location>
</feature>
<reference evidence="2" key="1">
    <citation type="journal article" date="2022" name="bioRxiv">
        <title>Thiovibrio frasassiensisgen. nov., sp. nov., an autotrophic, elemental sulfur disproportionating bacterium isolated from sulfidic karst sediment, and proposal of Thiovibrionaceae fam. nov.</title>
        <authorList>
            <person name="Aronson H."/>
            <person name="Thomas C."/>
            <person name="Bhattacharyya M."/>
            <person name="Eckstein S."/>
            <person name="Jensen S."/>
            <person name="Barco R."/>
            <person name="Macalady J."/>
            <person name="Amend J."/>
        </authorList>
    </citation>
    <scope>NUCLEOTIDE SEQUENCE</scope>
    <source>
        <strain evidence="2">RS19-109</strain>
    </source>
</reference>
<keyword evidence="1" id="KW-0175">Coiled coil</keyword>
<comment type="caution">
    <text evidence="2">The sequence shown here is derived from an EMBL/GenBank/DDBJ whole genome shotgun (WGS) entry which is preliminary data.</text>
</comment>
<protein>
    <recommendedName>
        <fullName evidence="4">Rho termination factor N-terminal domain-containing protein</fullName>
    </recommendedName>
</protein>
<gene>
    <name evidence="2" type="ORF">OLX77_08425</name>
</gene>
<reference evidence="2" key="2">
    <citation type="submission" date="2022-10" db="EMBL/GenBank/DDBJ databases">
        <authorList>
            <person name="Aronson H.S."/>
        </authorList>
    </citation>
    <scope>NUCLEOTIDE SEQUENCE</scope>
    <source>
        <strain evidence="2">RS19-109</strain>
    </source>
</reference>
<evidence type="ECO:0008006" key="4">
    <source>
        <dbReference type="Google" id="ProtNLM"/>
    </source>
</evidence>